<reference evidence="2" key="2">
    <citation type="journal article" date="2021" name="PeerJ">
        <title>Extensive microbial diversity within the chicken gut microbiome revealed by metagenomics and culture.</title>
        <authorList>
            <person name="Gilroy R."/>
            <person name="Ravi A."/>
            <person name="Getino M."/>
            <person name="Pursley I."/>
            <person name="Horton D.L."/>
            <person name="Alikhan N.F."/>
            <person name="Baker D."/>
            <person name="Gharbi K."/>
            <person name="Hall N."/>
            <person name="Watson M."/>
            <person name="Adriaenssens E.M."/>
            <person name="Foster-Nyarko E."/>
            <person name="Jarju S."/>
            <person name="Secka A."/>
            <person name="Antonio M."/>
            <person name="Oren A."/>
            <person name="Chaudhuri R.R."/>
            <person name="La Ragione R."/>
            <person name="Hildebrand F."/>
            <person name="Pallen M.J."/>
        </authorList>
    </citation>
    <scope>NUCLEOTIDE SEQUENCE</scope>
    <source>
        <strain evidence="2">6276</strain>
    </source>
</reference>
<gene>
    <name evidence="2" type="ORF">IAC10_14525</name>
</gene>
<accession>A0A9D1F1T7</accession>
<comment type="caution">
    <text evidence="2">The sequence shown here is derived from an EMBL/GenBank/DDBJ whole genome shotgun (WGS) entry which is preliminary data.</text>
</comment>
<evidence type="ECO:0000313" key="2">
    <source>
        <dbReference type="EMBL" id="HIS37816.1"/>
    </source>
</evidence>
<sequence>MKAKNNNSNHKRHSNSQNDSGKINSNTDEVIFPENENLEPDGSVDRPGCIDSTDSRLNKYCDYNHHFSLLLRQDFLNYDLSMKGKTNKDFVSFRRFQGTVVSKKSEGINYVECTAYRTKPGDIKVSAFDLSTNKRLKVKIIDLDPAKGSNYFPIFIYFPKVLQQGETFDVSLTVVLPNELNVLDSDDRMSICLGRITKGIDKLIFNVCLDFEPTSVKGYKHEDKDFDKRELSLYLVEDNQPKVEEYKNYTEFDNYGVAVDWGEETPYIIKWECDNPSAFLYAIEYSF</sequence>
<protein>
    <submittedName>
        <fullName evidence="2">Uncharacterized protein</fullName>
    </submittedName>
</protein>
<feature type="compositionally biased region" description="Basic residues" evidence="1">
    <location>
        <begin position="1"/>
        <end position="14"/>
    </location>
</feature>
<dbReference type="EMBL" id="DVIU01000297">
    <property type="protein sequence ID" value="HIS37816.1"/>
    <property type="molecule type" value="Genomic_DNA"/>
</dbReference>
<organism evidence="2 3">
    <name type="scientific">Candidatus Scatousia excrementigallinarum</name>
    <dbReference type="NCBI Taxonomy" id="2840935"/>
    <lineage>
        <taxon>Bacteria</taxon>
        <taxon>Candidatus Scatousia</taxon>
    </lineage>
</organism>
<evidence type="ECO:0000256" key="1">
    <source>
        <dbReference type="SAM" id="MobiDB-lite"/>
    </source>
</evidence>
<dbReference type="Proteomes" id="UP000823928">
    <property type="component" value="Unassembled WGS sequence"/>
</dbReference>
<proteinExistence type="predicted"/>
<evidence type="ECO:0000313" key="3">
    <source>
        <dbReference type="Proteomes" id="UP000823928"/>
    </source>
</evidence>
<name>A0A9D1F1T7_9BACT</name>
<dbReference type="AlphaFoldDB" id="A0A9D1F1T7"/>
<feature type="region of interest" description="Disordered" evidence="1">
    <location>
        <begin position="1"/>
        <end position="27"/>
    </location>
</feature>
<reference evidence="2" key="1">
    <citation type="submission" date="2020-10" db="EMBL/GenBank/DDBJ databases">
        <authorList>
            <person name="Gilroy R."/>
        </authorList>
    </citation>
    <scope>NUCLEOTIDE SEQUENCE</scope>
    <source>
        <strain evidence="2">6276</strain>
    </source>
</reference>